<keyword evidence="2 5" id="KW-0479">Metal-binding</keyword>
<keyword evidence="8" id="KW-1185">Reference proteome</keyword>
<dbReference type="GO" id="GO:0046872">
    <property type="term" value="F:metal ion binding"/>
    <property type="evidence" value="ECO:0007669"/>
    <property type="project" value="UniProtKB-KW"/>
</dbReference>
<evidence type="ECO:0000256" key="1">
    <source>
        <dbReference type="ARBA" id="ARBA00008056"/>
    </source>
</evidence>
<reference evidence="7" key="2">
    <citation type="submission" date="2023-05" db="EMBL/GenBank/DDBJ databases">
        <authorList>
            <person name="Schelkunov M.I."/>
        </authorList>
    </citation>
    <scope>NUCLEOTIDE SEQUENCE</scope>
    <source>
        <strain evidence="7">Hsosn_3</strain>
        <tissue evidence="7">Leaf</tissue>
    </source>
</reference>
<dbReference type="SUPFAM" id="SSF51197">
    <property type="entry name" value="Clavaminate synthase-like"/>
    <property type="match status" value="1"/>
</dbReference>
<accession>A0AAD8MJB2</accession>
<comment type="similarity">
    <text evidence="1 5">Belongs to the iron/ascorbate-dependent oxidoreductase family.</text>
</comment>
<dbReference type="Gene3D" id="2.60.120.330">
    <property type="entry name" value="B-lactam Antibiotic, Isopenicillin N Synthase, Chain"/>
    <property type="match status" value="1"/>
</dbReference>
<keyword evidence="3 5" id="KW-0560">Oxidoreductase</keyword>
<dbReference type="PROSITE" id="PS51471">
    <property type="entry name" value="FE2OG_OXY"/>
    <property type="match status" value="1"/>
</dbReference>
<evidence type="ECO:0000256" key="3">
    <source>
        <dbReference type="ARBA" id="ARBA00023002"/>
    </source>
</evidence>
<evidence type="ECO:0000256" key="4">
    <source>
        <dbReference type="ARBA" id="ARBA00023004"/>
    </source>
</evidence>
<reference evidence="7" key="1">
    <citation type="submission" date="2023-02" db="EMBL/GenBank/DDBJ databases">
        <title>Genome of toxic invasive species Heracleum sosnowskyi carries increased number of genes despite the absence of recent whole-genome duplications.</title>
        <authorList>
            <person name="Schelkunov M."/>
            <person name="Shtratnikova V."/>
            <person name="Makarenko M."/>
            <person name="Klepikova A."/>
            <person name="Omelchenko D."/>
            <person name="Novikova G."/>
            <person name="Obukhova E."/>
            <person name="Bogdanov V."/>
            <person name="Penin A."/>
            <person name="Logacheva M."/>
        </authorList>
    </citation>
    <scope>NUCLEOTIDE SEQUENCE</scope>
    <source>
        <strain evidence="7">Hsosn_3</strain>
        <tissue evidence="7">Leaf</tissue>
    </source>
</reference>
<evidence type="ECO:0000256" key="2">
    <source>
        <dbReference type="ARBA" id="ARBA00022723"/>
    </source>
</evidence>
<protein>
    <submittedName>
        <fullName evidence="7">S-norcoclaurine synthase 1</fullName>
    </submittedName>
</protein>
<dbReference type="AlphaFoldDB" id="A0AAD8MJB2"/>
<dbReference type="InterPro" id="IPR044861">
    <property type="entry name" value="IPNS-like_FE2OG_OXY"/>
</dbReference>
<dbReference type="Pfam" id="PF14226">
    <property type="entry name" value="DIOX_N"/>
    <property type="match status" value="1"/>
</dbReference>
<dbReference type="InterPro" id="IPR027443">
    <property type="entry name" value="IPNS-like_sf"/>
</dbReference>
<dbReference type="FunFam" id="2.60.120.330:FF:000001">
    <property type="entry name" value="Protein SRG1"/>
    <property type="match status" value="1"/>
</dbReference>
<dbReference type="Pfam" id="PF03171">
    <property type="entry name" value="2OG-FeII_Oxy"/>
    <property type="match status" value="1"/>
</dbReference>
<evidence type="ECO:0000313" key="8">
    <source>
        <dbReference type="Proteomes" id="UP001237642"/>
    </source>
</evidence>
<evidence type="ECO:0000256" key="5">
    <source>
        <dbReference type="RuleBase" id="RU003682"/>
    </source>
</evidence>
<dbReference type="GO" id="GO:0016705">
    <property type="term" value="F:oxidoreductase activity, acting on paired donors, with incorporation or reduction of molecular oxygen"/>
    <property type="evidence" value="ECO:0007669"/>
    <property type="project" value="UniProtKB-ARBA"/>
</dbReference>
<keyword evidence="4 5" id="KW-0408">Iron</keyword>
<evidence type="ECO:0000313" key="7">
    <source>
        <dbReference type="EMBL" id="KAK1374927.1"/>
    </source>
</evidence>
<dbReference type="InterPro" id="IPR026992">
    <property type="entry name" value="DIOX_N"/>
</dbReference>
<dbReference type="InterPro" id="IPR005123">
    <property type="entry name" value="Oxoglu/Fe-dep_dioxygenase_dom"/>
</dbReference>
<dbReference type="InterPro" id="IPR050295">
    <property type="entry name" value="Plant_2OG-oxidoreductases"/>
</dbReference>
<feature type="domain" description="Fe2OG dioxygenase" evidence="6">
    <location>
        <begin position="210"/>
        <end position="311"/>
    </location>
</feature>
<proteinExistence type="inferred from homology"/>
<sequence>MESSECIAGLDSGRGSLLVDNVQSLASKNLNSIPPRYIREEAESDELLVDESLQIPVIDMKQLVVGQAGYEQEMKKLHLACKHWGFFQLINHGVLDEIEKMKKVTEEFFKLPLEERMVCAQPPNCNEGYGQAFVLSEDQKLDWGDMLYLLPLPVSTRKMNLWPKTPSSFRPTLDEYSATLKELAIKLLSLMAENLKAEPQKLTAMFHHDCSQGIRINYYPACIQANKVLGIAPHSDGSTLTLLIQVNDDMHGLQIKKNQQWVPIKPIPGAIIVNIGDIMEIYSNGEYRSIEHRAVVNNEKERISIAAFHNPNLDADIYPLPELVKDNQPMFRTVPSTNYLQKAGQARFEVTLEIGEKEKAEKSDSDIPLAIH</sequence>
<gene>
    <name evidence="7" type="ORF">POM88_031120</name>
</gene>
<organism evidence="7 8">
    <name type="scientific">Heracleum sosnowskyi</name>
    <dbReference type="NCBI Taxonomy" id="360622"/>
    <lineage>
        <taxon>Eukaryota</taxon>
        <taxon>Viridiplantae</taxon>
        <taxon>Streptophyta</taxon>
        <taxon>Embryophyta</taxon>
        <taxon>Tracheophyta</taxon>
        <taxon>Spermatophyta</taxon>
        <taxon>Magnoliopsida</taxon>
        <taxon>eudicotyledons</taxon>
        <taxon>Gunneridae</taxon>
        <taxon>Pentapetalae</taxon>
        <taxon>asterids</taxon>
        <taxon>campanulids</taxon>
        <taxon>Apiales</taxon>
        <taxon>Apiaceae</taxon>
        <taxon>Apioideae</taxon>
        <taxon>apioid superclade</taxon>
        <taxon>Tordylieae</taxon>
        <taxon>Tordyliinae</taxon>
        <taxon>Heracleum</taxon>
    </lineage>
</organism>
<dbReference type="PANTHER" id="PTHR47991">
    <property type="entry name" value="OXOGLUTARATE/IRON-DEPENDENT DIOXYGENASE"/>
    <property type="match status" value="1"/>
</dbReference>
<evidence type="ECO:0000259" key="6">
    <source>
        <dbReference type="PROSITE" id="PS51471"/>
    </source>
</evidence>
<dbReference type="EMBL" id="JAUIZM010000007">
    <property type="protein sequence ID" value="KAK1374927.1"/>
    <property type="molecule type" value="Genomic_DNA"/>
</dbReference>
<name>A0AAD8MJB2_9APIA</name>
<dbReference type="Proteomes" id="UP001237642">
    <property type="component" value="Unassembled WGS sequence"/>
</dbReference>
<comment type="caution">
    <text evidence="7">The sequence shown here is derived from an EMBL/GenBank/DDBJ whole genome shotgun (WGS) entry which is preliminary data.</text>
</comment>